<name>A0A6P1BTY4_9BRAD</name>
<proteinExistence type="predicted"/>
<accession>A0A6P1BTY4</accession>
<gene>
    <name evidence="1" type="ORF">FNJ47_36050</name>
</gene>
<dbReference type="EMBL" id="VKHP01000214">
    <property type="protein sequence ID" value="NEV01063.1"/>
    <property type="molecule type" value="Genomic_DNA"/>
</dbReference>
<comment type="caution">
    <text evidence="1">The sequence shown here is derived from an EMBL/GenBank/DDBJ whole genome shotgun (WGS) entry which is preliminary data.</text>
</comment>
<sequence length="395" mass="43266">MSFYSKTELRPAQWGMFRYRSTTIDVMRQRFMQAAGMANAANEEDFTMPFGDNQAPRSERSYLNIFEPPPQLVEPAVRACRIFNTLLDLIFYNVPALAIQLAERDAPMRAREEKFPSRIIQFDALSDPEGSLLLIDANTAPYVHRYTDVELFLASSHAETRTVEIATITGVGSSALGSVALAWDISRALGKPVLAIVPGYGMADVMLQALGGWFGFGLYDYVHAKSLIQNTLANATPQMASIGRQLSASTPDAKTLHGAPVFRHGSGSSDVLHSLLLHRETPFRLLVGHSKGALQIGNAIRSLPPERTQDLHVVTLGCPISSDVEGVSYYQYLGLFDALGQLNMWGHLPNQWTPTWHSTNPMLPPAMAAGTYTVGAFLPPSNAHLAIRHSSATKV</sequence>
<keyword evidence="2" id="KW-1185">Reference proteome</keyword>
<protein>
    <recommendedName>
        <fullName evidence="3">Alpha/beta hydrolase</fullName>
    </recommendedName>
</protein>
<reference evidence="1 2" key="1">
    <citation type="journal article" date="2020" name="Arch. Microbiol.">
        <title>Bradyrhizobium uaiense sp. nov., a new highly efficient cowpea symbiont.</title>
        <authorList>
            <person name="Cabral Michel D."/>
            <person name="Azarias Guimaraes A."/>
            <person name="Martins da Costa E."/>
            <person name="Soares de Carvalho T."/>
            <person name="Balsanelli E."/>
            <person name="Willems A."/>
            <person name="Maltempi de Souza E."/>
            <person name="de Souza Moreira F.M."/>
        </authorList>
    </citation>
    <scope>NUCLEOTIDE SEQUENCE [LARGE SCALE GENOMIC DNA]</scope>
    <source>
        <strain evidence="1 2">UFLA 03-164</strain>
    </source>
</reference>
<evidence type="ECO:0008006" key="3">
    <source>
        <dbReference type="Google" id="ProtNLM"/>
    </source>
</evidence>
<dbReference type="RefSeq" id="WP_163160596.1">
    <property type="nucleotide sequence ID" value="NZ_VKHP01000214.1"/>
</dbReference>
<dbReference type="AlphaFoldDB" id="A0A6P1BTY4"/>
<organism evidence="1 2">
    <name type="scientific">Bradyrhizobium uaiense</name>
    <dbReference type="NCBI Taxonomy" id="2594946"/>
    <lineage>
        <taxon>Bacteria</taxon>
        <taxon>Pseudomonadati</taxon>
        <taxon>Pseudomonadota</taxon>
        <taxon>Alphaproteobacteria</taxon>
        <taxon>Hyphomicrobiales</taxon>
        <taxon>Nitrobacteraceae</taxon>
        <taxon>Bradyrhizobium</taxon>
    </lineage>
</organism>
<dbReference type="Proteomes" id="UP000468531">
    <property type="component" value="Unassembled WGS sequence"/>
</dbReference>
<evidence type="ECO:0000313" key="1">
    <source>
        <dbReference type="EMBL" id="NEV01063.1"/>
    </source>
</evidence>
<evidence type="ECO:0000313" key="2">
    <source>
        <dbReference type="Proteomes" id="UP000468531"/>
    </source>
</evidence>